<dbReference type="AlphaFoldDB" id="A0AAE1I1C3"/>
<feature type="region of interest" description="Disordered" evidence="1">
    <location>
        <begin position="1"/>
        <end position="159"/>
    </location>
</feature>
<gene>
    <name evidence="2" type="ORF">KUF71_024176</name>
</gene>
<sequence>GSIRGSEPEYAYSCTGPASSVAAGADNVQRERARSALDYRDRDLQDYHGPRAVAPGPGPGPGHTLSASTLRRAHRQLRMLRPQAQQQASNNYPRSQMAGVKRPHQGSHGQVHGHGQAHGGQDAVKDSVVRGSNGGLYEPAWRPGPGPGLGPGPAHGEGR</sequence>
<feature type="non-terminal residue" evidence="2">
    <location>
        <position position="1"/>
    </location>
</feature>
<keyword evidence="3" id="KW-1185">Reference proteome</keyword>
<comment type="caution">
    <text evidence="2">The sequence shown here is derived from an EMBL/GenBank/DDBJ whole genome shotgun (WGS) entry which is preliminary data.</text>
</comment>
<name>A0AAE1I1C3_9NEOP</name>
<evidence type="ECO:0000313" key="3">
    <source>
        <dbReference type="Proteomes" id="UP001219518"/>
    </source>
</evidence>
<reference evidence="2" key="1">
    <citation type="submission" date="2021-07" db="EMBL/GenBank/DDBJ databases">
        <authorList>
            <person name="Catto M.A."/>
            <person name="Jacobson A."/>
            <person name="Kennedy G."/>
            <person name="Labadie P."/>
            <person name="Hunt B.G."/>
            <person name="Srinivasan R."/>
        </authorList>
    </citation>
    <scope>NUCLEOTIDE SEQUENCE</scope>
    <source>
        <strain evidence="2">PL_HMW_Pooled</strain>
        <tissue evidence="2">Head</tissue>
    </source>
</reference>
<evidence type="ECO:0000313" key="2">
    <source>
        <dbReference type="EMBL" id="KAK3930819.1"/>
    </source>
</evidence>
<protein>
    <submittedName>
        <fullName evidence="2">Uncharacterized protein</fullName>
    </submittedName>
</protein>
<dbReference type="EMBL" id="JAHWGI010001412">
    <property type="protein sequence ID" value="KAK3930819.1"/>
    <property type="molecule type" value="Genomic_DNA"/>
</dbReference>
<feature type="compositionally biased region" description="Basic and acidic residues" evidence="1">
    <location>
        <begin position="28"/>
        <end position="49"/>
    </location>
</feature>
<evidence type="ECO:0000256" key="1">
    <source>
        <dbReference type="SAM" id="MobiDB-lite"/>
    </source>
</evidence>
<feature type="compositionally biased region" description="Polar residues" evidence="1">
    <location>
        <begin position="83"/>
        <end position="94"/>
    </location>
</feature>
<dbReference type="Proteomes" id="UP001219518">
    <property type="component" value="Unassembled WGS sequence"/>
</dbReference>
<organism evidence="2 3">
    <name type="scientific">Frankliniella fusca</name>
    <dbReference type="NCBI Taxonomy" id="407009"/>
    <lineage>
        <taxon>Eukaryota</taxon>
        <taxon>Metazoa</taxon>
        <taxon>Ecdysozoa</taxon>
        <taxon>Arthropoda</taxon>
        <taxon>Hexapoda</taxon>
        <taxon>Insecta</taxon>
        <taxon>Pterygota</taxon>
        <taxon>Neoptera</taxon>
        <taxon>Paraneoptera</taxon>
        <taxon>Thysanoptera</taxon>
        <taxon>Terebrantia</taxon>
        <taxon>Thripoidea</taxon>
        <taxon>Thripidae</taxon>
        <taxon>Frankliniella</taxon>
    </lineage>
</organism>
<reference evidence="2" key="2">
    <citation type="journal article" date="2023" name="BMC Genomics">
        <title>Pest status, molecular evolution, and epigenetic factors derived from the genome assembly of Frankliniella fusca, a thysanopteran phytovirus vector.</title>
        <authorList>
            <person name="Catto M.A."/>
            <person name="Labadie P.E."/>
            <person name="Jacobson A.L."/>
            <person name="Kennedy G.G."/>
            <person name="Srinivasan R."/>
            <person name="Hunt B.G."/>
        </authorList>
    </citation>
    <scope>NUCLEOTIDE SEQUENCE</scope>
    <source>
        <strain evidence="2">PL_HMW_Pooled</strain>
    </source>
</reference>
<proteinExistence type="predicted"/>
<accession>A0AAE1I1C3</accession>